<dbReference type="InterPro" id="IPR027417">
    <property type="entry name" value="P-loop_NTPase"/>
</dbReference>
<keyword evidence="2" id="KW-0547">Nucleotide-binding</keyword>
<dbReference type="PANTHER" id="PTHR43581:SF4">
    <property type="entry name" value="ATP_GTP PHOSPHATASE"/>
    <property type="match status" value="1"/>
</dbReference>
<proteinExistence type="predicted"/>
<protein>
    <submittedName>
        <fullName evidence="2">ATP-binding protein</fullName>
    </submittedName>
</protein>
<reference evidence="2" key="1">
    <citation type="submission" date="2022-09" db="EMBL/GenBank/DDBJ databases">
        <title>The complete genome of Acidovorax sp. 5MLIR.</title>
        <authorList>
            <person name="Liu L."/>
            <person name="Yue J."/>
            <person name="Yang F."/>
            <person name="Yuan J."/>
            <person name="Li L."/>
        </authorList>
    </citation>
    <scope>NUCLEOTIDE SEQUENCE</scope>
    <source>
        <strain evidence="2">5MLIR</strain>
        <plasmid evidence="2">unnamed2</plasmid>
    </source>
</reference>
<dbReference type="EMBL" id="CP106883">
    <property type="protein sequence ID" value="UYG54049.1"/>
    <property type="molecule type" value="Genomic_DNA"/>
</dbReference>
<dbReference type="GO" id="GO:0005524">
    <property type="term" value="F:ATP binding"/>
    <property type="evidence" value="ECO:0007669"/>
    <property type="project" value="UniProtKB-KW"/>
</dbReference>
<keyword evidence="2" id="KW-0067">ATP-binding</keyword>
<keyword evidence="2" id="KW-0614">Plasmid</keyword>
<dbReference type="Gene3D" id="3.40.50.300">
    <property type="entry name" value="P-loop containing nucleotide triphosphate hydrolases"/>
    <property type="match status" value="1"/>
</dbReference>
<evidence type="ECO:0000313" key="3">
    <source>
        <dbReference type="Proteomes" id="UP001162800"/>
    </source>
</evidence>
<accession>A0ABY6GHW8</accession>
<dbReference type="SUPFAM" id="SSF52540">
    <property type="entry name" value="P-loop containing nucleoside triphosphate hydrolases"/>
    <property type="match status" value="1"/>
</dbReference>
<dbReference type="RefSeq" id="WP_231045090.1">
    <property type="nucleotide sequence ID" value="NZ_CP106883.1"/>
</dbReference>
<dbReference type="Proteomes" id="UP001162800">
    <property type="component" value="Plasmid unnamed2"/>
</dbReference>
<dbReference type="InterPro" id="IPR003959">
    <property type="entry name" value="ATPase_AAA_core"/>
</dbReference>
<geneLocation type="plasmid" evidence="2 3">
    <name>unnamed2</name>
</geneLocation>
<evidence type="ECO:0000259" key="1">
    <source>
        <dbReference type="Pfam" id="PF13304"/>
    </source>
</evidence>
<sequence>MKIKRGNVFSVLVGVNGVGKSRLLGAIAINAAGIDALPASSKNERLKDISRNLDPNYSSEFSKVIVSSVSPFDKFPVIKRSNNLYKDYKYLGIRGISGENVGFTHMARVIGDLFGEIFQDESRAKICGQVLKYLGYSDSIELDFKFSPQFINCVRLFEMVGNTDGFNAVLREFDGRVDDIASALKEGLSLEHRKIIEADFIFEGLKNVKTTHKTRDIRLTESFFISLCEFGIFDFVEFLTIIKNFEFNSSIIIGLSKGKLVLGGGDLFCELLSLRISDFVNNGILILKKFGVRKINTKRVINLSSASSGEQSVLISLLGIAAYIKNGSLILIDEPEICLHPSWQERYISLLIESFSDFSECHFILATHSPQIISNLHDGNSFVIDIGESLLTNSSEFSKKSADFQLATVFHAPGYRNEYLLKQVAIALSDLSSGRLLDKEQMYNFEKLLTLEDKLKDDDPTKQLLVILGKALKVYARERLYA</sequence>
<gene>
    <name evidence="2" type="ORF">M9799_20205</name>
</gene>
<feature type="domain" description="ATPase AAA-type core" evidence="1">
    <location>
        <begin position="296"/>
        <end position="374"/>
    </location>
</feature>
<keyword evidence="3" id="KW-1185">Reference proteome</keyword>
<evidence type="ECO:0000313" key="2">
    <source>
        <dbReference type="EMBL" id="UYG54049.1"/>
    </source>
</evidence>
<organism evidence="2 3">
    <name type="scientific">Comamonas endophytica</name>
    <dbReference type="NCBI Taxonomy" id="2949090"/>
    <lineage>
        <taxon>Bacteria</taxon>
        <taxon>Pseudomonadati</taxon>
        <taxon>Pseudomonadota</taxon>
        <taxon>Betaproteobacteria</taxon>
        <taxon>Burkholderiales</taxon>
        <taxon>Comamonadaceae</taxon>
        <taxon>Comamonas</taxon>
    </lineage>
</organism>
<name>A0ABY6GHW8_9BURK</name>
<dbReference type="PANTHER" id="PTHR43581">
    <property type="entry name" value="ATP/GTP PHOSPHATASE"/>
    <property type="match status" value="1"/>
</dbReference>
<dbReference type="InterPro" id="IPR051396">
    <property type="entry name" value="Bact_Antivir_Def_Nuclease"/>
</dbReference>
<dbReference type="Pfam" id="PF13304">
    <property type="entry name" value="AAA_21"/>
    <property type="match status" value="1"/>
</dbReference>